<reference evidence="1 2" key="1">
    <citation type="submission" date="2022-10" db="EMBL/GenBank/DDBJ databases">
        <authorList>
            <person name="Xie J."/>
            <person name="Shen N."/>
        </authorList>
    </citation>
    <scope>NUCLEOTIDE SEQUENCE [LARGE SCALE GENOMIC DNA]</scope>
    <source>
        <strain evidence="1 2">YIM65594</strain>
    </source>
</reference>
<dbReference type="Proteomes" id="UP001354931">
    <property type="component" value="Unassembled WGS sequence"/>
</dbReference>
<comment type="caution">
    <text evidence="1">The sequence shown here is derived from an EMBL/GenBank/DDBJ whole genome shotgun (WGS) entry which is preliminary data.</text>
</comment>
<gene>
    <name evidence="1" type="ORF">OKJ99_33400</name>
</gene>
<sequence length="172" mass="17997">MLPAGYERYLRVLHPAGCDEDDEPCGPGEGTLPGPLAAPLASVLEGCTTTPDDCYFGVWEGCGYLEDDRSSVDVTGAPRLGLPHRGYPVFHGPVGTVTLLAMAVAGELGEGGDVDNALVPDLWWPADRSWFVHGDTDLTATWIACSAAAAEQVLAHPGLEAVVMSPDSPVLP</sequence>
<organism evidence="1 2">
    <name type="scientific">Streptomyces endophyticus</name>
    <dbReference type="NCBI Taxonomy" id="714166"/>
    <lineage>
        <taxon>Bacteria</taxon>
        <taxon>Bacillati</taxon>
        <taxon>Actinomycetota</taxon>
        <taxon>Actinomycetes</taxon>
        <taxon>Kitasatosporales</taxon>
        <taxon>Streptomycetaceae</taxon>
        <taxon>Streptomyces</taxon>
    </lineage>
</organism>
<evidence type="ECO:0000313" key="2">
    <source>
        <dbReference type="Proteomes" id="UP001354931"/>
    </source>
</evidence>
<keyword evidence="2" id="KW-1185">Reference proteome</keyword>
<dbReference type="RefSeq" id="WP_326021855.1">
    <property type="nucleotide sequence ID" value="NZ_JAOZYC010000164.1"/>
</dbReference>
<accession>A0ABU6FEC2</accession>
<protein>
    <submittedName>
        <fullName evidence="1">Uncharacterized protein</fullName>
    </submittedName>
</protein>
<evidence type="ECO:0000313" key="1">
    <source>
        <dbReference type="EMBL" id="MEB8342400.1"/>
    </source>
</evidence>
<proteinExistence type="predicted"/>
<name>A0ABU6FEC2_9ACTN</name>
<dbReference type="EMBL" id="JAOZYC010000164">
    <property type="protein sequence ID" value="MEB8342400.1"/>
    <property type="molecule type" value="Genomic_DNA"/>
</dbReference>